<evidence type="ECO:0000256" key="1">
    <source>
        <dbReference type="ARBA" id="ARBA00022801"/>
    </source>
</evidence>
<keyword evidence="3" id="KW-1185">Reference proteome</keyword>
<dbReference type="SUPFAM" id="SSF56281">
    <property type="entry name" value="Metallo-hydrolase/oxidoreductase"/>
    <property type="match status" value="1"/>
</dbReference>
<feature type="non-terminal residue" evidence="2">
    <location>
        <position position="115"/>
    </location>
</feature>
<sequence>MTEVRFTHIGGPTVLIEFADWRLLTDPTFDPPGRTYAFGWGTSSRKLTGPALLPDDIGPVDAVLLTHDHHADNLDDAGRAMLAGAGTVVTTLAGARRLSGAGGGMRAERGLRGVR</sequence>
<reference evidence="2 3" key="1">
    <citation type="submission" date="2020-02" db="EMBL/GenBank/DDBJ databases">
        <title>Whole-genome analyses of novel actinobacteria.</title>
        <authorList>
            <person name="Sahin N."/>
            <person name="Gencbay T."/>
        </authorList>
    </citation>
    <scope>NUCLEOTIDE SEQUENCE [LARGE SCALE GENOMIC DNA]</scope>
    <source>
        <strain evidence="2 3">HC44</strain>
    </source>
</reference>
<dbReference type="InterPro" id="IPR050114">
    <property type="entry name" value="UPF0173_UPF0282_UlaG_hydrolase"/>
</dbReference>
<accession>A0A6G4V242</accession>
<keyword evidence="1 2" id="KW-0378">Hydrolase</keyword>
<dbReference type="Proteomes" id="UP000472335">
    <property type="component" value="Unassembled WGS sequence"/>
</dbReference>
<dbReference type="InterPro" id="IPR036866">
    <property type="entry name" value="RibonucZ/Hydroxyglut_hydro"/>
</dbReference>
<organism evidence="2 3">
    <name type="scientific">Streptomyces scabichelini</name>
    <dbReference type="NCBI Taxonomy" id="2711217"/>
    <lineage>
        <taxon>Bacteria</taxon>
        <taxon>Bacillati</taxon>
        <taxon>Actinomycetota</taxon>
        <taxon>Actinomycetes</taxon>
        <taxon>Kitasatosporales</taxon>
        <taxon>Streptomycetaceae</taxon>
        <taxon>Streptomyces</taxon>
    </lineage>
</organism>
<evidence type="ECO:0000313" key="3">
    <source>
        <dbReference type="Proteomes" id="UP000472335"/>
    </source>
</evidence>
<name>A0A6G4V242_9ACTN</name>
<dbReference type="AlphaFoldDB" id="A0A6G4V242"/>
<evidence type="ECO:0000313" key="2">
    <source>
        <dbReference type="EMBL" id="NGO07960.1"/>
    </source>
</evidence>
<dbReference type="GO" id="GO:0016787">
    <property type="term" value="F:hydrolase activity"/>
    <property type="evidence" value="ECO:0007669"/>
    <property type="project" value="UniProtKB-KW"/>
</dbReference>
<dbReference type="EMBL" id="JAAKZY010000022">
    <property type="protein sequence ID" value="NGO07960.1"/>
    <property type="molecule type" value="Genomic_DNA"/>
</dbReference>
<protein>
    <submittedName>
        <fullName evidence="2">MBL fold metallo-hydrolase</fullName>
    </submittedName>
</protein>
<dbReference type="PANTHER" id="PTHR43546:SF9">
    <property type="entry name" value="L-ASCORBATE-6-PHOSPHATE LACTONASE ULAG-RELATED"/>
    <property type="match status" value="1"/>
</dbReference>
<comment type="caution">
    <text evidence="2">The sequence shown here is derived from an EMBL/GenBank/DDBJ whole genome shotgun (WGS) entry which is preliminary data.</text>
</comment>
<gene>
    <name evidence="2" type="ORF">G5C60_09940</name>
</gene>
<proteinExistence type="predicted"/>
<dbReference type="Gene3D" id="3.60.15.10">
    <property type="entry name" value="Ribonuclease Z/Hydroxyacylglutathione hydrolase-like"/>
    <property type="match status" value="1"/>
</dbReference>
<dbReference type="PANTHER" id="PTHR43546">
    <property type="entry name" value="UPF0173 METAL-DEPENDENT HYDROLASE MJ1163-RELATED"/>
    <property type="match status" value="1"/>
</dbReference>